<dbReference type="Proteomes" id="UP001321542">
    <property type="component" value="Chromosome"/>
</dbReference>
<accession>A0ABN5VQE8</accession>
<keyword evidence="2" id="KW-0949">S-adenosyl-L-methionine</keyword>
<feature type="region of interest" description="Disordered" evidence="3">
    <location>
        <begin position="191"/>
        <end position="214"/>
    </location>
</feature>
<dbReference type="EMBL" id="AP018448">
    <property type="protein sequence ID" value="BBC35376.1"/>
    <property type="molecule type" value="Genomic_DNA"/>
</dbReference>
<evidence type="ECO:0000256" key="1">
    <source>
        <dbReference type="ARBA" id="ARBA00022679"/>
    </source>
</evidence>
<dbReference type="InterPro" id="IPR003616">
    <property type="entry name" value="Post-SET_dom"/>
</dbReference>
<name>A0ABN5VQE8_9ACTN</name>
<dbReference type="InterPro" id="IPR001214">
    <property type="entry name" value="SET_dom"/>
</dbReference>
<protein>
    <recommendedName>
        <fullName evidence="8">Post-SET domain-containing protein</fullName>
    </recommendedName>
</protein>
<dbReference type="Gene3D" id="2.170.270.10">
    <property type="entry name" value="SET domain"/>
    <property type="match status" value="1"/>
</dbReference>
<dbReference type="RefSeq" id="WP_286255615.1">
    <property type="nucleotide sequence ID" value="NZ_AP018448.1"/>
</dbReference>
<evidence type="ECO:0000313" key="6">
    <source>
        <dbReference type="EMBL" id="BBC35376.1"/>
    </source>
</evidence>
<reference evidence="6 7" key="2">
    <citation type="journal article" date="2023" name="ChemBioChem">
        <title>Acyltransferase Domain Exchange between Two Independent Type I Polyketide Synthases in the Same Producer Strain of Macrolide Antibiotics.</title>
        <authorList>
            <person name="Kudo F."/>
            <person name="Kishikawa K."/>
            <person name="Tsuboi K."/>
            <person name="Kido T."/>
            <person name="Usui T."/>
            <person name="Hashimoto J."/>
            <person name="Shin-Ya K."/>
            <person name="Miyanaga A."/>
            <person name="Eguchi T."/>
        </authorList>
    </citation>
    <scope>NUCLEOTIDE SEQUENCE [LARGE SCALE GENOMIC DNA]</scope>
    <source>
        <strain evidence="6 7">A-8890</strain>
    </source>
</reference>
<keyword evidence="7" id="KW-1185">Reference proteome</keyword>
<proteinExistence type="predicted"/>
<evidence type="ECO:0000259" key="5">
    <source>
        <dbReference type="PROSITE" id="PS50868"/>
    </source>
</evidence>
<dbReference type="SUPFAM" id="SSF82199">
    <property type="entry name" value="SET domain"/>
    <property type="match status" value="1"/>
</dbReference>
<feature type="domain" description="Post-SET" evidence="5">
    <location>
        <begin position="119"/>
        <end position="135"/>
    </location>
</feature>
<dbReference type="InterPro" id="IPR046341">
    <property type="entry name" value="SET_dom_sf"/>
</dbReference>
<sequence>MLTTGIDIRPSTTDNVGLFATEPIPAGTVVWLPCAKCPTWSAGELDAVPADRFGLLDKYGHLLTDGSLLLPCMGAFLMNHSCEANVLDTGLDFGLAVRDIAPGDEVTCDYATFTEDEGWSMTCNCGLPGCRGAITTEQGHDPELRARLTARIDAVLPRVAEVDQPLHDVVSSVSRAYARVRQGATTVAQAGTGTTVCSPPRPRAHRPTEHEVLK</sequence>
<evidence type="ECO:0000256" key="2">
    <source>
        <dbReference type="ARBA" id="ARBA00022691"/>
    </source>
</evidence>
<reference evidence="6 7" key="1">
    <citation type="journal article" date="2010" name="ChemBioChem">
        <title>Cloning and characterization of the biosynthetic gene cluster of 16-membered macrolide antibiotic FD-891: involvement of a dual functional cytochrome P450 monooxygenase catalyzing epoxidation and hydroxylation.</title>
        <authorList>
            <person name="Kudo F."/>
            <person name="Motegi A."/>
            <person name="Mizoue K."/>
            <person name="Eguchi T."/>
        </authorList>
    </citation>
    <scope>NUCLEOTIDE SEQUENCE [LARGE SCALE GENOMIC DNA]</scope>
    <source>
        <strain evidence="6 7">A-8890</strain>
    </source>
</reference>
<dbReference type="CDD" id="cd08161">
    <property type="entry name" value="SET"/>
    <property type="match status" value="1"/>
</dbReference>
<evidence type="ECO:0000313" key="7">
    <source>
        <dbReference type="Proteomes" id="UP001321542"/>
    </source>
</evidence>
<evidence type="ECO:0000256" key="3">
    <source>
        <dbReference type="SAM" id="MobiDB-lite"/>
    </source>
</evidence>
<dbReference type="PROSITE" id="PS50280">
    <property type="entry name" value="SET"/>
    <property type="match status" value="1"/>
</dbReference>
<organism evidence="6 7">
    <name type="scientific">Streptomyces graminofaciens</name>
    <dbReference type="NCBI Taxonomy" id="68212"/>
    <lineage>
        <taxon>Bacteria</taxon>
        <taxon>Bacillati</taxon>
        <taxon>Actinomycetota</taxon>
        <taxon>Actinomycetes</taxon>
        <taxon>Kitasatosporales</taxon>
        <taxon>Streptomycetaceae</taxon>
        <taxon>Streptomyces</taxon>
    </lineage>
</organism>
<keyword evidence="1" id="KW-0808">Transferase</keyword>
<dbReference type="Pfam" id="PF00856">
    <property type="entry name" value="SET"/>
    <property type="match status" value="1"/>
</dbReference>
<feature type="domain" description="SET" evidence="4">
    <location>
        <begin position="4"/>
        <end position="111"/>
    </location>
</feature>
<evidence type="ECO:0008006" key="8">
    <source>
        <dbReference type="Google" id="ProtNLM"/>
    </source>
</evidence>
<evidence type="ECO:0000259" key="4">
    <source>
        <dbReference type="PROSITE" id="PS50280"/>
    </source>
</evidence>
<dbReference type="PROSITE" id="PS50868">
    <property type="entry name" value="POST_SET"/>
    <property type="match status" value="1"/>
</dbReference>
<gene>
    <name evidence="6" type="ORF">SGFS_066700</name>
</gene>